<gene>
    <name evidence="3" type="primary">lacE</name>
    <name evidence="3" type="ORF">ERS852448_00783</name>
</gene>
<dbReference type="AlphaFoldDB" id="A0A173S6R2"/>
<evidence type="ECO:0000256" key="1">
    <source>
        <dbReference type="SAM" id="MobiDB-lite"/>
    </source>
</evidence>
<dbReference type="InterPro" id="IPR006059">
    <property type="entry name" value="SBP"/>
</dbReference>
<dbReference type="CDD" id="cd13585">
    <property type="entry name" value="PBP2_TMBP_like"/>
    <property type="match status" value="1"/>
</dbReference>
<dbReference type="OrthoDB" id="9768630at2"/>
<dbReference type="PANTHER" id="PTHR43649:SF32">
    <property type="entry name" value="SUGAR BINDING SECRETED PROTEIN"/>
    <property type="match status" value="1"/>
</dbReference>
<name>A0A173S6R2_EUBRA</name>
<protein>
    <submittedName>
        <fullName evidence="3">Lactose-binding protein</fullName>
    </submittedName>
</protein>
<dbReference type="Pfam" id="PF13416">
    <property type="entry name" value="SBP_bac_8"/>
    <property type="match status" value="1"/>
</dbReference>
<reference evidence="3 4" key="1">
    <citation type="submission" date="2015-09" db="EMBL/GenBank/DDBJ databases">
        <authorList>
            <consortium name="Pathogen Informatics"/>
        </authorList>
    </citation>
    <scope>NUCLEOTIDE SEQUENCE [LARGE SCALE GENOMIC DNA]</scope>
    <source>
        <strain evidence="3 4">2789STDY5608891</strain>
    </source>
</reference>
<feature type="chain" id="PRO_5039494513" evidence="2">
    <location>
        <begin position="20"/>
        <end position="447"/>
    </location>
</feature>
<evidence type="ECO:0000256" key="2">
    <source>
        <dbReference type="SAM" id="SignalP"/>
    </source>
</evidence>
<dbReference type="GeneID" id="97391374"/>
<dbReference type="PROSITE" id="PS51257">
    <property type="entry name" value="PROKAR_LIPOPROTEIN"/>
    <property type="match status" value="1"/>
</dbReference>
<accession>A0A173S6R2</accession>
<dbReference type="STRING" id="39490.ERS852448_00783"/>
<dbReference type="RefSeq" id="WP_055289507.1">
    <property type="nucleotide sequence ID" value="NZ_CP173382.1"/>
</dbReference>
<dbReference type="InterPro" id="IPR050490">
    <property type="entry name" value="Bact_solute-bd_prot1"/>
</dbReference>
<feature type="region of interest" description="Disordered" evidence="1">
    <location>
        <begin position="26"/>
        <end position="52"/>
    </location>
</feature>
<dbReference type="Gene3D" id="3.40.190.10">
    <property type="entry name" value="Periplasmic binding protein-like II"/>
    <property type="match status" value="1"/>
</dbReference>
<feature type="signal peptide" evidence="2">
    <location>
        <begin position="1"/>
        <end position="19"/>
    </location>
</feature>
<sequence length="447" mass="48141">MKKKVISLMLIGAMVASMAACGSNGGDKGGATKDNDTSAAAESDGGASEGGNTLTVWTWDPKFNIPAIEEAGNLYKADHPDFNLKVVETLSDDCESKLIAAAEGGDLSTLPDIVLMQDNSYQKFVTAYPEAFEDLTDSGIDFSQFPAGKLAYSTVDGKNYGVPFDNGAVIGAYRTDILEQAGYTTADLTDIDWNRFIEIGKDVKAKTGTYMLSGQADSPDTIMMMLQSAGASLFDEDGKPAMTDNDALKECIDIYKTMVDEGIYLEVNKWDDYVTSITKGSVAGVINGNWIIATIQGMEDTAGKWEITNMPKLIKTPNATNYSNNGGSSWYITSNCKNKDLAIDFLKSTFAGSVELYEKILPTTGAIATYLPAGDSAAYAEPQAYWSNQPIFKTIVEYSKLTPANNTSPYYYDGRNAIGTQIQNIMNGADIDSAIADAQAEVEFSMQ</sequence>
<evidence type="ECO:0000313" key="3">
    <source>
        <dbReference type="EMBL" id="CUM85565.1"/>
    </source>
</evidence>
<dbReference type="Proteomes" id="UP000095492">
    <property type="component" value="Unassembled WGS sequence"/>
</dbReference>
<dbReference type="EMBL" id="CYYA01000004">
    <property type="protein sequence ID" value="CUM85565.1"/>
    <property type="molecule type" value="Genomic_DNA"/>
</dbReference>
<organism evidence="3 4">
    <name type="scientific">Eubacterium ramulus</name>
    <dbReference type="NCBI Taxonomy" id="39490"/>
    <lineage>
        <taxon>Bacteria</taxon>
        <taxon>Bacillati</taxon>
        <taxon>Bacillota</taxon>
        <taxon>Clostridia</taxon>
        <taxon>Eubacteriales</taxon>
        <taxon>Eubacteriaceae</taxon>
        <taxon>Eubacterium</taxon>
    </lineage>
</organism>
<dbReference type="SUPFAM" id="SSF53850">
    <property type="entry name" value="Periplasmic binding protein-like II"/>
    <property type="match status" value="1"/>
</dbReference>
<evidence type="ECO:0000313" key="4">
    <source>
        <dbReference type="Proteomes" id="UP000095492"/>
    </source>
</evidence>
<keyword evidence="2" id="KW-0732">Signal</keyword>
<proteinExistence type="predicted"/>
<dbReference type="PANTHER" id="PTHR43649">
    <property type="entry name" value="ARABINOSE-BINDING PROTEIN-RELATED"/>
    <property type="match status" value="1"/>
</dbReference>